<protein>
    <submittedName>
        <fullName evidence="3">Cysteine-rich secretory protein family protein</fullName>
    </submittedName>
</protein>
<evidence type="ECO:0000313" key="3">
    <source>
        <dbReference type="EMBL" id="SOD66236.1"/>
    </source>
</evidence>
<evidence type="ECO:0000313" key="4">
    <source>
        <dbReference type="Proteomes" id="UP000219669"/>
    </source>
</evidence>
<feature type="region of interest" description="Disordered" evidence="1">
    <location>
        <begin position="81"/>
        <end position="100"/>
    </location>
</feature>
<proteinExistence type="predicted"/>
<reference evidence="3 4" key="1">
    <citation type="submission" date="2017-09" db="EMBL/GenBank/DDBJ databases">
        <authorList>
            <person name="Ehlers B."/>
            <person name="Leendertz F.H."/>
        </authorList>
    </citation>
    <scope>NUCLEOTIDE SEQUENCE [LARGE SCALE GENOMIC DNA]</scope>
    <source>
        <strain evidence="3 4">DSM 16848</strain>
    </source>
</reference>
<accession>A0A286E5R3</accession>
<dbReference type="SUPFAM" id="SSF55797">
    <property type="entry name" value="PR-1-like"/>
    <property type="match status" value="1"/>
</dbReference>
<dbReference type="Proteomes" id="UP000219669">
    <property type="component" value="Unassembled WGS sequence"/>
</dbReference>
<sequence length="332" mass="37529">MLETLSPTMRRVVLFWLPLLALIVGMAYFSQTRYDPKKEAKLGLDRLNQWRRQAGLNTLTVSPELQQAAQKHALYLSKDADGHDERNRSNPHFSGSTPQERATAVGYAAPIAENLTIGNFARSGRRSVDGLMTALYHRLAMLHPDHDEAGAAWSRGKYSAFVVKQGSSQDRILCDNPPQSGAHRYVLTTQCLGQKTEIKLSQLPPQFVGAVKFPIGANIDPSYDGKEQPNPMPEHGKTGNPISIAFYGNQNDIEMISFKLFAPTGEIAQTKILTAQNDPNRQLHKTEFALFPIEVLEFNTPYRVEFQYRENGQNHTETWQFTTRKKRHFLEF</sequence>
<organism evidence="3 4">
    <name type="scientific">Alysiella filiformis DSM 16848</name>
    <dbReference type="NCBI Taxonomy" id="1120981"/>
    <lineage>
        <taxon>Bacteria</taxon>
        <taxon>Pseudomonadati</taxon>
        <taxon>Pseudomonadota</taxon>
        <taxon>Betaproteobacteria</taxon>
        <taxon>Neisseriales</taxon>
        <taxon>Neisseriaceae</taxon>
        <taxon>Alysiella</taxon>
    </lineage>
</organism>
<evidence type="ECO:0000259" key="2">
    <source>
        <dbReference type="Pfam" id="PF00188"/>
    </source>
</evidence>
<dbReference type="PANTHER" id="PTHR31157:SF1">
    <property type="entry name" value="SCP DOMAIN-CONTAINING PROTEIN"/>
    <property type="match status" value="1"/>
</dbReference>
<gene>
    <name evidence="3" type="ORF">SAMN02746062_00555</name>
</gene>
<feature type="compositionally biased region" description="Polar residues" evidence="1">
    <location>
        <begin position="90"/>
        <end position="100"/>
    </location>
</feature>
<dbReference type="Pfam" id="PF00188">
    <property type="entry name" value="CAP"/>
    <property type="match status" value="1"/>
</dbReference>
<dbReference type="AlphaFoldDB" id="A0A286E5R3"/>
<dbReference type="RefSeq" id="WP_097113632.1">
    <property type="nucleotide sequence ID" value="NZ_CP083931.1"/>
</dbReference>
<dbReference type="PANTHER" id="PTHR31157">
    <property type="entry name" value="SCP DOMAIN-CONTAINING PROTEIN"/>
    <property type="match status" value="1"/>
</dbReference>
<name>A0A286E5R3_9NEIS</name>
<feature type="domain" description="SCP" evidence="2">
    <location>
        <begin position="44"/>
        <end position="161"/>
    </location>
</feature>
<dbReference type="EMBL" id="OCNF01000003">
    <property type="protein sequence ID" value="SOD66236.1"/>
    <property type="molecule type" value="Genomic_DNA"/>
</dbReference>
<dbReference type="CDD" id="cd05379">
    <property type="entry name" value="CAP_bacterial"/>
    <property type="match status" value="1"/>
</dbReference>
<evidence type="ECO:0000256" key="1">
    <source>
        <dbReference type="SAM" id="MobiDB-lite"/>
    </source>
</evidence>
<dbReference type="InterPro" id="IPR014044">
    <property type="entry name" value="CAP_dom"/>
</dbReference>
<dbReference type="InterPro" id="IPR035940">
    <property type="entry name" value="CAP_sf"/>
</dbReference>
<keyword evidence="4" id="KW-1185">Reference proteome</keyword>
<dbReference type="OrthoDB" id="5372233at2"/>
<dbReference type="Gene3D" id="3.40.33.10">
    <property type="entry name" value="CAP"/>
    <property type="match status" value="1"/>
</dbReference>